<dbReference type="RefSeq" id="WP_015499227.1">
    <property type="nucleotide sequence ID" value="NC_020911.1"/>
</dbReference>
<evidence type="ECO:0000313" key="5">
    <source>
        <dbReference type="Proteomes" id="UP000005307"/>
    </source>
</evidence>
<keyword evidence="1" id="KW-0694">RNA-binding</keyword>
<keyword evidence="5" id="KW-1185">Reference proteome</keyword>
<dbReference type="SUPFAM" id="SSF55174">
    <property type="entry name" value="Alpha-L RNA-binding motif"/>
    <property type="match status" value="1"/>
</dbReference>
<reference evidence="4 5" key="1">
    <citation type="journal article" date="2013" name="PLoS ONE">
        <title>Poles Apart: Arctic and Antarctic Octadecabacter strains Share High Genome Plasticity and a New Type of Xanthorhodopsin.</title>
        <authorList>
            <person name="Vollmers J."/>
            <person name="Voget S."/>
            <person name="Dietrich S."/>
            <person name="Gollnow K."/>
            <person name="Smits M."/>
            <person name="Meyer K."/>
            <person name="Brinkhoff T."/>
            <person name="Simon M."/>
            <person name="Daniel R."/>
        </authorList>
    </citation>
    <scope>NUCLEOTIDE SEQUENCE [LARGE SCALE GENOMIC DNA]</scope>
    <source>
        <strain evidence="4 5">307</strain>
    </source>
</reference>
<dbReference type="OrthoDB" id="9797176at2"/>
<feature type="region of interest" description="Disordered" evidence="2">
    <location>
        <begin position="96"/>
        <end position="123"/>
    </location>
</feature>
<gene>
    <name evidence="4" type="ORF">OAN307_c15180</name>
</gene>
<proteinExistence type="predicted"/>
<accession>M9R4Q0</accession>
<dbReference type="Pfam" id="PF01479">
    <property type="entry name" value="S4"/>
    <property type="match status" value="1"/>
</dbReference>
<dbReference type="CDD" id="cd00165">
    <property type="entry name" value="S4"/>
    <property type="match status" value="1"/>
</dbReference>
<protein>
    <submittedName>
        <fullName evidence="4">Putative heat shock protein</fullName>
    </submittedName>
</protein>
<dbReference type="EMBL" id="CP003740">
    <property type="protein sequence ID" value="AGI67192.1"/>
    <property type="molecule type" value="Genomic_DNA"/>
</dbReference>
<dbReference type="PROSITE" id="PS50889">
    <property type="entry name" value="S4"/>
    <property type="match status" value="1"/>
</dbReference>
<dbReference type="InterPro" id="IPR036986">
    <property type="entry name" value="S4_RNA-bd_sf"/>
</dbReference>
<sequence>MSETAAPTLRIDKWLWHARFFKSRGLAADLVKSGRIRVDGTPVSKPSRAVALGAVLTFPKDDEVRIVKVLGLGVRRGPAPEAQALYEDLTPAREPRINPLEQRIGGRPTKKDRRDMDILKGSR</sequence>
<keyword evidence="4" id="KW-0346">Stress response</keyword>
<evidence type="ECO:0000313" key="4">
    <source>
        <dbReference type="EMBL" id="AGI67192.1"/>
    </source>
</evidence>
<evidence type="ECO:0000256" key="2">
    <source>
        <dbReference type="SAM" id="MobiDB-lite"/>
    </source>
</evidence>
<dbReference type="InterPro" id="IPR002942">
    <property type="entry name" value="S4_RNA-bd"/>
</dbReference>
<dbReference type="GO" id="GO:0003723">
    <property type="term" value="F:RNA binding"/>
    <property type="evidence" value="ECO:0007669"/>
    <property type="project" value="UniProtKB-KW"/>
</dbReference>
<organism evidence="4 5">
    <name type="scientific">Octadecabacter antarcticus 307</name>
    <dbReference type="NCBI Taxonomy" id="391626"/>
    <lineage>
        <taxon>Bacteria</taxon>
        <taxon>Pseudomonadati</taxon>
        <taxon>Pseudomonadota</taxon>
        <taxon>Alphaproteobacteria</taxon>
        <taxon>Rhodobacterales</taxon>
        <taxon>Roseobacteraceae</taxon>
        <taxon>Octadecabacter</taxon>
    </lineage>
</organism>
<feature type="compositionally biased region" description="Basic and acidic residues" evidence="2">
    <location>
        <begin position="112"/>
        <end position="123"/>
    </location>
</feature>
<dbReference type="AlphaFoldDB" id="M9R4Q0"/>
<feature type="domain" description="RNA-binding S4" evidence="3">
    <location>
        <begin position="9"/>
        <end position="72"/>
    </location>
</feature>
<name>M9R4Q0_9RHOB</name>
<dbReference type="STRING" id="391626.OAN307_c15180"/>
<dbReference type="KEGG" id="oat:OAN307_c15180"/>
<dbReference type="eggNOG" id="COG1188">
    <property type="taxonomic scope" value="Bacteria"/>
</dbReference>
<dbReference type="SMART" id="SM00363">
    <property type="entry name" value="S4"/>
    <property type="match status" value="1"/>
</dbReference>
<dbReference type="Gene3D" id="3.10.290.10">
    <property type="entry name" value="RNA-binding S4 domain"/>
    <property type="match status" value="1"/>
</dbReference>
<evidence type="ECO:0000256" key="1">
    <source>
        <dbReference type="PROSITE-ProRule" id="PRU00182"/>
    </source>
</evidence>
<dbReference type="Proteomes" id="UP000005307">
    <property type="component" value="Chromosome"/>
</dbReference>
<dbReference type="HOGENOM" id="CLU_101003_2_0_5"/>
<evidence type="ECO:0000259" key="3">
    <source>
        <dbReference type="SMART" id="SM00363"/>
    </source>
</evidence>